<evidence type="ECO:0000313" key="5">
    <source>
        <dbReference type="EMBL" id="MFC5060321.1"/>
    </source>
</evidence>
<dbReference type="RefSeq" id="WP_380648959.1">
    <property type="nucleotide sequence ID" value="NZ_JBHSJB010000053.1"/>
</dbReference>
<feature type="region of interest" description="Disordered" evidence="1">
    <location>
        <begin position="181"/>
        <end position="205"/>
    </location>
</feature>
<dbReference type="PIRSF" id="PIRSF007542">
    <property type="entry name" value="UCP007542"/>
    <property type="match status" value="1"/>
</dbReference>
<feature type="transmembrane region" description="Helical" evidence="2">
    <location>
        <begin position="63"/>
        <end position="81"/>
    </location>
</feature>
<dbReference type="InterPro" id="IPR027787">
    <property type="entry name" value="Alpha/beta-hydrolase_catalytic"/>
</dbReference>
<dbReference type="InterPro" id="IPR012037">
    <property type="entry name" value="Alpha/beta-hydrolase_fam"/>
</dbReference>
<dbReference type="GO" id="GO:0016787">
    <property type="term" value="F:hydrolase activity"/>
    <property type="evidence" value="ECO:0007669"/>
    <property type="project" value="UniProtKB-KW"/>
</dbReference>
<protein>
    <submittedName>
        <fullName evidence="5">Alpha/beta hydrolase</fullName>
    </submittedName>
</protein>
<reference evidence="6" key="1">
    <citation type="journal article" date="2019" name="Int. J. Syst. Evol. Microbiol.">
        <title>The Global Catalogue of Microorganisms (GCM) 10K type strain sequencing project: providing services to taxonomists for standard genome sequencing and annotation.</title>
        <authorList>
            <consortium name="The Broad Institute Genomics Platform"/>
            <consortium name="The Broad Institute Genome Sequencing Center for Infectious Disease"/>
            <person name="Wu L."/>
            <person name="Ma J."/>
        </authorList>
    </citation>
    <scope>NUCLEOTIDE SEQUENCE [LARGE SCALE GENOMIC DNA]</scope>
    <source>
        <strain evidence="6">KCTC 12848</strain>
    </source>
</reference>
<accession>A0ABV9YEL4</accession>
<feature type="transmembrane region" description="Helical" evidence="2">
    <location>
        <begin position="145"/>
        <end position="171"/>
    </location>
</feature>
<comment type="caution">
    <text evidence="5">The sequence shown here is derived from an EMBL/GenBank/DDBJ whole genome shotgun (WGS) entry which is preliminary data.</text>
</comment>
<organism evidence="5 6">
    <name type="scientific">Saccharothrix xinjiangensis</name>
    <dbReference type="NCBI Taxonomy" id="204798"/>
    <lineage>
        <taxon>Bacteria</taxon>
        <taxon>Bacillati</taxon>
        <taxon>Actinomycetota</taxon>
        <taxon>Actinomycetes</taxon>
        <taxon>Pseudonocardiales</taxon>
        <taxon>Pseudonocardiaceae</taxon>
        <taxon>Saccharothrix</taxon>
    </lineage>
</organism>
<feature type="transmembrane region" description="Helical" evidence="2">
    <location>
        <begin position="20"/>
        <end position="42"/>
    </location>
</feature>
<evidence type="ECO:0000256" key="1">
    <source>
        <dbReference type="SAM" id="MobiDB-lite"/>
    </source>
</evidence>
<evidence type="ECO:0000259" key="4">
    <source>
        <dbReference type="Pfam" id="PF15420"/>
    </source>
</evidence>
<dbReference type="Pfam" id="PF15420">
    <property type="entry name" value="Abhydrolase_9_N"/>
    <property type="match status" value="1"/>
</dbReference>
<keyword evidence="2" id="KW-0472">Membrane</keyword>
<keyword evidence="5" id="KW-0378">Hydrolase</keyword>
<gene>
    <name evidence="5" type="ORF">ACFPFM_41980</name>
</gene>
<evidence type="ECO:0000256" key="2">
    <source>
        <dbReference type="SAM" id="Phobius"/>
    </source>
</evidence>
<keyword evidence="6" id="KW-1185">Reference proteome</keyword>
<evidence type="ECO:0000313" key="6">
    <source>
        <dbReference type="Proteomes" id="UP001595833"/>
    </source>
</evidence>
<dbReference type="EMBL" id="JBHSJB010000053">
    <property type="protein sequence ID" value="MFC5060321.1"/>
    <property type="molecule type" value="Genomic_DNA"/>
</dbReference>
<dbReference type="Proteomes" id="UP001595833">
    <property type="component" value="Unassembled WGS sequence"/>
</dbReference>
<sequence>MFALLFFAWSMTPSLLPRPWYLQGVAAGICSATGYLIGLGLARLTRWLGFRPVWSERARWRGNVLFAVVTGIWVPVSLLMGAHWQEQVRELVGVRTDEQTYYGLVLGVAAVVAAGLRAVGLLLRAASRRVAAAGARFVPPRVARLTGAVVVAVLAVLVVDGALVNGLLAVVNRLAATADRGDHPGVVRPTAPERSGSPDSRVPWESLGKEGRAFVSGGPTAAELSAFTGRPARTPIRVYGGLSSAGSLPEVAALVVAELERTGAFDRAVLAVVTTTGTGWVDPGATEALEHVYGGDTAIAALQYSYLPSWAAFVADRESPQAAGSELFDQVYATWEQRPPDRRPELVVYGESLGAYGGQAAFSGLQDMTTRTSGALWTGTPNSTRVWEELTADRDQGTPQRLPVVDSGAAVRFADHPADLDLAAPWGGRRVVYLQHSTDPVVWWSPQLLTRRPDWLGEARAPDVSPQMTWLPAITFWQLTMDLVFSTDVPPGQGHHYGPAETAEAWAHILEPPGWTGADTERYRELVEAREGGEER</sequence>
<dbReference type="Pfam" id="PF10081">
    <property type="entry name" value="Abhydrolase_9"/>
    <property type="match status" value="1"/>
</dbReference>
<feature type="domain" description="Alpha/beta-hydrolase N-terminal" evidence="4">
    <location>
        <begin position="11"/>
        <end position="219"/>
    </location>
</feature>
<name>A0ABV9YEL4_9PSEU</name>
<evidence type="ECO:0000259" key="3">
    <source>
        <dbReference type="Pfam" id="PF10081"/>
    </source>
</evidence>
<proteinExistence type="predicted"/>
<feature type="transmembrane region" description="Helical" evidence="2">
    <location>
        <begin position="101"/>
        <end position="124"/>
    </location>
</feature>
<dbReference type="InterPro" id="IPR027788">
    <property type="entry name" value="Alpha/beta-hydrolase_N_dom"/>
</dbReference>
<keyword evidence="2" id="KW-1133">Transmembrane helix</keyword>
<keyword evidence="2" id="KW-0812">Transmembrane</keyword>
<feature type="domain" description="Alpha/beta-hydrolase catalytic" evidence="3">
    <location>
        <begin position="236"/>
        <end position="522"/>
    </location>
</feature>